<organism evidence="1 2">
    <name type="scientific">Rhodotorula toruloides</name>
    <name type="common">Yeast</name>
    <name type="synonym">Rhodosporidium toruloides</name>
    <dbReference type="NCBI Taxonomy" id="5286"/>
    <lineage>
        <taxon>Eukaryota</taxon>
        <taxon>Fungi</taxon>
        <taxon>Dikarya</taxon>
        <taxon>Basidiomycota</taxon>
        <taxon>Pucciniomycotina</taxon>
        <taxon>Microbotryomycetes</taxon>
        <taxon>Sporidiobolales</taxon>
        <taxon>Sporidiobolaceae</taxon>
        <taxon>Rhodotorula</taxon>
    </lineage>
</organism>
<proteinExistence type="predicted"/>
<dbReference type="EMBL" id="LCTV02000014">
    <property type="protein sequence ID" value="PRQ70851.1"/>
    <property type="molecule type" value="Genomic_DNA"/>
</dbReference>
<accession>A0A2S9ZYP6</accession>
<name>A0A2S9ZYP6_RHOTO</name>
<dbReference type="Proteomes" id="UP000239560">
    <property type="component" value="Unassembled WGS sequence"/>
</dbReference>
<reference evidence="1 2" key="1">
    <citation type="journal article" date="2018" name="Elife">
        <title>Functional genomics of lipid metabolism in the oleaginous yeast Rhodosporidium toruloides.</title>
        <authorList>
            <person name="Coradetti S.T."/>
            <person name="Pinel D."/>
            <person name="Geiselman G."/>
            <person name="Ito M."/>
            <person name="Mondo S."/>
            <person name="Reilly M.C."/>
            <person name="Cheng Y.F."/>
            <person name="Bauer S."/>
            <person name="Grigoriev I."/>
            <person name="Gladden J.M."/>
            <person name="Simmons B.A."/>
            <person name="Brem R."/>
            <person name="Arkin A.P."/>
            <person name="Skerker J.M."/>
        </authorList>
    </citation>
    <scope>NUCLEOTIDE SEQUENCE [LARGE SCALE GENOMIC DNA]</scope>
    <source>
        <strain evidence="1 2">NBRC 0880</strain>
    </source>
</reference>
<sequence>MAAQRRLCIEYCSFVGGGGGAALSIAMDTCISFFPVLRLGHGIVGRVWRVLQSARRPSCFSCLIRFSTRFYRSDSPSPRLSPLLYFILTHDNALPLPAGTRSPVLRLTLSSTATLCAHLCTSWNSVHPRLRRRQPNTFPRHARVATSLTFAGHFFFRHISAQGHATLGSEVVRRRGLTSAGADDGDSSFQRSACCYASLAPSQRKVRTLRYAQLRPLLCGLRTQLASLPLSCCCCRPRRRQHRGDAFLWLEAQWAKRGPVCFGQCVRCGDLPDRAERD</sequence>
<evidence type="ECO:0000313" key="2">
    <source>
        <dbReference type="Proteomes" id="UP000239560"/>
    </source>
</evidence>
<protein>
    <submittedName>
        <fullName evidence="1">Uncharacterized protein</fullName>
    </submittedName>
</protein>
<comment type="caution">
    <text evidence="1">The sequence shown here is derived from an EMBL/GenBank/DDBJ whole genome shotgun (WGS) entry which is preliminary data.</text>
</comment>
<evidence type="ECO:0000313" key="1">
    <source>
        <dbReference type="EMBL" id="PRQ70851.1"/>
    </source>
</evidence>
<dbReference type="AlphaFoldDB" id="A0A2S9ZYP6"/>
<gene>
    <name evidence="1" type="ORF">AAT19DRAFT_11008</name>
</gene>